<dbReference type="InterPro" id="IPR012337">
    <property type="entry name" value="RNaseH-like_sf"/>
</dbReference>
<proteinExistence type="predicted"/>
<dbReference type="Pfam" id="PF00665">
    <property type="entry name" value="rve"/>
    <property type="match status" value="1"/>
</dbReference>
<name>A0ABW6QV34_9NOCA</name>
<protein>
    <submittedName>
        <fullName evidence="3">IS30 family transposase</fullName>
    </submittedName>
</protein>
<comment type="caution">
    <text evidence="3">The sequence shown here is derived from an EMBL/GenBank/DDBJ whole genome shotgun (WGS) entry which is preliminary data.</text>
</comment>
<reference evidence="3 4" key="1">
    <citation type="submission" date="2024-10" db="EMBL/GenBank/DDBJ databases">
        <title>The Natural Products Discovery Center: Release of the First 8490 Sequenced Strains for Exploring Actinobacteria Biosynthetic Diversity.</title>
        <authorList>
            <person name="Kalkreuter E."/>
            <person name="Kautsar S.A."/>
            <person name="Yang D."/>
            <person name="Bader C.D."/>
            <person name="Teijaro C.N."/>
            <person name="Fluegel L."/>
            <person name="Davis C.M."/>
            <person name="Simpson J.R."/>
            <person name="Lauterbach L."/>
            <person name="Steele A.D."/>
            <person name="Gui C."/>
            <person name="Meng S."/>
            <person name="Li G."/>
            <person name="Viehrig K."/>
            <person name="Ye F."/>
            <person name="Su P."/>
            <person name="Kiefer A.F."/>
            <person name="Nichols A."/>
            <person name="Cepeda A.J."/>
            <person name="Yan W."/>
            <person name="Fan B."/>
            <person name="Jiang Y."/>
            <person name="Adhikari A."/>
            <person name="Zheng C.-J."/>
            <person name="Schuster L."/>
            <person name="Cowan T.M."/>
            <person name="Smanski M.J."/>
            <person name="Chevrette M.G."/>
            <person name="De Carvalho L.P.S."/>
            <person name="Shen B."/>
        </authorList>
    </citation>
    <scope>NUCLEOTIDE SEQUENCE [LARGE SCALE GENOMIC DNA]</scope>
    <source>
        <strain evidence="3 4">NPDC003040</strain>
    </source>
</reference>
<keyword evidence="1" id="KW-0233">DNA recombination</keyword>
<keyword evidence="4" id="KW-1185">Reference proteome</keyword>
<dbReference type="SUPFAM" id="SSF53098">
    <property type="entry name" value="Ribonuclease H-like"/>
    <property type="match status" value="1"/>
</dbReference>
<dbReference type="PANTHER" id="PTHR10948">
    <property type="entry name" value="TRANSPOSASE"/>
    <property type="match status" value="1"/>
</dbReference>
<feature type="domain" description="Integrase catalytic" evidence="2">
    <location>
        <begin position="216"/>
        <end position="378"/>
    </location>
</feature>
<dbReference type="NCBIfam" id="NF033563">
    <property type="entry name" value="transpos_IS30"/>
    <property type="match status" value="1"/>
</dbReference>
<dbReference type="Proteomes" id="UP001601948">
    <property type="component" value="Unassembled WGS sequence"/>
</dbReference>
<dbReference type="InterPro" id="IPR036397">
    <property type="entry name" value="RNaseH_sf"/>
</dbReference>
<dbReference type="PROSITE" id="PS50994">
    <property type="entry name" value="INTEGRASE"/>
    <property type="match status" value="1"/>
</dbReference>
<dbReference type="RefSeq" id="WP_387719380.1">
    <property type="nucleotide sequence ID" value="NZ_JBIAPI010000005.1"/>
</dbReference>
<dbReference type="InterPro" id="IPR051917">
    <property type="entry name" value="Transposase-Integrase"/>
</dbReference>
<dbReference type="InterPro" id="IPR001584">
    <property type="entry name" value="Integrase_cat-core"/>
</dbReference>
<dbReference type="PANTHER" id="PTHR10948:SF23">
    <property type="entry name" value="TRANSPOSASE INSI FOR INSERTION SEQUENCE ELEMENT IS30A-RELATED"/>
    <property type="match status" value="1"/>
</dbReference>
<evidence type="ECO:0000259" key="2">
    <source>
        <dbReference type="PROSITE" id="PS50994"/>
    </source>
</evidence>
<organism evidence="3 4">
    <name type="scientific">Nocardia suismassiliense</name>
    <dbReference type="NCBI Taxonomy" id="2077092"/>
    <lineage>
        <taxon>Bacteria</taxon>
        <taxon>Bacillati</taxon>
        <taxon>Actinomycetota</taxon>
        <taxon>Actinomycetes</taxon>
        <taxon>Mycobacteriales</taxon>
        <taxon>Nocardiaceae</taxon>
        <taxon>Nocardia</taxon>
    </lineage>
</organism>
<gene>
    <name evidence="3" type="ORF">ACFYV7_20105</name>
</gene>
<dbReference type="Gene3D" id="3.30.420.10">
    <property type="entry name" value="Ribonuclease H-like superfamily/Ribonuclease H"/>
    <property type="match status" value="1"/>
</dbReference>
<dbReference type="InterPro" id="IPR053392">
    <property type="entry name" value="Transposase_IS30-like"/>
</dbReference>
<dbReference type="EMBL" id="JBIAPI010000005">
    <property type="protein sequence ID" value="MFF3225105.1"/>
    <property type="molecule type" value="Genomic_DNA"/>
</dbReference>
<sequence length="379" mass="42679">MTRTALSEAEVDEVWRRWRSGQAVKVLAREMRRHPSTVRDLLKRCGGVRPTARRRGELRLSLFEREEISRGLAAGESLQTIAARLGRAPSTVTREVAGNAGWYRYRALAADHGAWARAVRPKPTKLSRDRPLAELVSGLLARRWSPQQIAGWLRRNPQASMGCVSHETIYRSLFIQARGDLRHEPTRFLRTRRAMRRPAGTRLPDGRGRRPGVLTIAQRPAEAEDRAVPGHWEGDLVFGRGMSPIATLVERSTRFLILVALPDGHRADLVAAALAARIVTLPIALRRTLTWDQGNEMAAHAQFTVATEVPVYFCDPKSPWQRGSNENTNGLVRQYLPRTVDMRDYSHADLDAIADELNQRPRHTLGFKTPSEALNEVLR</sequence>
<evidence type="ECO:0000313" key="3">
    <source>
        <dbReference type="EMBL" id="MFF3225105.1"/>
    </source>
</evidence>
<evidence type="ECO:0000313" key="4">
    <source>
        <dbReference type="Proteomes" id="UP001601948"/>
    </source>
</evidence>
<evidence type="ECO:0000256" key="1">
    <source>
        <dbReference type="ARBA" id="ARBA00023172"/>
    </source>
</evidence>
<dbReference type="InterPro" id="IPR025246">
    <property type="entry name" value="IS30-like_HTH"/>
</dbReference>
<dbReference type="Pfam" id="PF13936">
    <property type="entry name" value="HTH_38"/>
    <property type="match status" value="1"/>
</dbReference>
<accession>A0ABW6QV34</accession>